<dbReference type="KEGG" id="chn:A605_14237"/>
<dbReference type="InterPro" id="IPR000847">
    <property type="entry name" value="LysR_HTH_N"/>
</dbReference>
<dbReference type="InterPro" id="IPR005119">
    <property type="entry name" value="LysR_subst-bd"/>
</dbReference>
<dbReference type="OrthoDB" id="3176554at2"/>
<protein>
    <submittedName>
        <fullName evidence="7">LysR family transcriptional regulator</fullName>
    </submittedName>
</protein>
<keyword evidence="4" id="KW-0010">Activator</keyword>
<dbReference type="PROSITE" id="PS50931">
    <property type="entry name" value="HTH_LYSR"/>
    <property type="match status" value="1"/>
</dbReference>
<dbReference type="AlphaFoldDB" id="M1N1N0"/>
<dbReference type="PRINTS" id="PR00039">
    <property type="entry name" value="HTHLYSR"/>
</dbReference>
<dbReference type="PANTHER" id="PTHR30346:SF17">
    <property type="entry name" value="LYSR FAMILY TRANSCRIPTIONAL REGULATOR"/>
    <property type="match status" value="1"/>
</dbReference>
<dbReference type="SUPFAM" id="SSF53850">
    <property type="entry name" value="Periplasmic binding protein-like II"/>
    <property type="match status" value="1"/>
</dbReference>
<dbReference type="Gene3D" id="1.10.10.10">
    <property type="entry name" value="Winged helix-like DNA-binding domain superfamily/Winged helix DNA-binding domain"/>
    <property type="match status" value="1"/>
</dbReference>
<evidence type="ECO:0000256" key="2">
    <source>
        <dbReference type="ARBA" id="ARBA00023015"/>
    </source>
</evidence>
<dbReference type="EMBL" id="CP003698">
    <property type="protein sequence ID" value="AGF73819.1"/>
    <property type="molecule type" value="Genomic_DNA"/>
</dbReference>
<dbReference type="SUPFAM" id="SSF46785">
    <property type="entry name" value="Winged helix' DNA-binding domain"/>
    <property type="match status" value="1"/>
</dbReference>
<keyword evidence="7" id="KW-0614">Plasmid</keyword>
<dbReference type="Pfam" id="PF03466">
    <property type="entry name" value="LysR_substrate"/>
    <property type="match status" value="1"/>
</dbReference>
<evidence type="ECO:0000256" key="5">
    <source>
        <dbReference type="ARBA" id="ARBA00023163"/>
    </source>
</evidence>
<dbReference type="eggNOG" id="COG0583">
    <property type="taxonomic scope" value="Bacteria"/>
</dbReference>
<keyword evidence="2" id="KW-0805">Transcription regulation</keyword>
<proteinExistence type="inferred from homology"/>
<geneLocation type="plasmid" evidence="7 8">
    <name>pCha1</name>
</geneLocation>
<comment type="similarity">
    <text evidence="1">Belongs to the LysR transcriptional regulatory family.</text>
</comment>
<dbReference type="Proteomes" id="UP000011723">
    <property type="component" value="Plasmid pCha1"/>
</dbReference>
<organism evidence="7 8">
    <name type="scientific">Corynebacterium halotolerans YIM 70093 = DSM 44683</name>
    <dbReference type="NCBI Taxonomy" id="1121362"/>
    <lineage>
        <taxon>Bacteria</taxon>
        <taxon>Bacillati</taxon>
        <taxon>Actinomycetota</taxon>
        <taxon>Actinomycetes</taxon>
        <taxon>Mycobacteriales</taxon>
        <taxon>Corynebacteriaceae</taxon>
        <taxon>Corynebacterium</taxon>
    </lineage>
</organism>
<evidence type="ECO:0000256" key="3">
    <source>
        <dbReference type="ARBA" id="ARBA00023125"/>
    </source>
</evidence>
<evidence type="ECO:0000259" key="6">
    <source>
        <dbReference type="PROSITE" id="PS50931"/>
    </source>
</evidence>
<name>M1N1N0_9CORY</name>
<dbReference type="RefSeq" id="WP_015402231.1">
    <property type="nucleotide sequence ID" value="NC_020303.1"/>
</dbReference>
<evidence type="ECO:0000313" key="7">
    <source>
        <dbReference type="EMBL" id="AGF73819.1"/>
    </source>
</evidence>
<sequence>MTINIRHLRALLAIDDTGSMTAAAESLGLTQPSITRIIAELEEHMNLALVTRRKRGTTLTTAGQHLLTGSREAVDAFDTVLSTTGEPKPLRIAYAWSALIPAMERILRSWREDKNHCPVELVRTRSPIASLTAHSCELALVRDWQPQPGFEGLDIAEEPRAVAVASTHPLAGADTIQLKDLEKFGLVTNSYGGTTPIDLWGHPRTHVLDKKTDDIEDWLTIIATDPLVFGMTPVSTAAMYHHPAVSYVPITDAPSVVSTLVWVPDNPSTRQFIVSIRSWKEK</sequence>
<evidence type="ECO:0000313" key="8">
    <source>
        <dbReference type="Proteomes" id="UP000011723"/>
    </source>
</evidence>
<dbReference type="InterPro" id="IPR036388">
    <property type="entry name" value="WH-like_DNA-bd_sf"/>
</dbReference>
<reference evidence="7 8" key="1">
    <citation type="journal article" date="2012" name="Stand. Genomic Sci.">
        <title>Genome sequence of the halotolerant bacterium Corynebacterium halotolerans type strain YIM 70093(T) (= DSM 44683(T)).</title>
        <authorList>
            <person name="Ruckert C."/>
            <person name="Albersmeier A."/>
            <person name="Al-Dilaimi A."/>
            <person name="Niehaus K."/>
            <person name="Szczepanowski R."/>
            <person name="Kalinowski J."/>
        </authorList>
    </citation>
    <scope>NUCLEOTIDE SEQUENCE [LARGE SCALE GENOMIC DNA]</scope>
    <source>
        <strain evidence="7">DSM 44683</strain>
        <plasmid evidence="8">Plasmid pCha1</plasmid>
    </source>
</reference>
<dbReference type="GO" id="GO:0003700">
    <property type="term" value="F:DNA-binding transcription factor activity"/>
    <property type="evidence" value="ECO:0007669"/>
    <property type="project" value="InterPro"/>
</dbReference>
<feature type="domain" description="HTH lysR-type" evidence="6">
    <location>
        <begin position="3"/>
        <end position="60"/>
    </location>
</feature>
<dbReference type="GO" id="GO:0032993">
    <property type="term" value="C:protein-DNA complex"/>
    <property type="evidence" value="ECO:0007669"/>
    <property type="project" value="TreeGrafter"/>
</dbReference>
<evidence type="ECO:0000256" key="1">
    <source>
        <dbReference type="ARBA" id="ARBA00009437"/>
    </source>
</evidence>
<gene>
    <name evidence="7" type="ORF">A605_14237</name>
</gene>
<evidence type="ECO:0000256" key="4">
    <source>
        <dbReference type="ARBA" id="ARBA00023159"/>
    </source>
</evidence>
<dbReference type="GO" id="GO:0003677">
    <property type="term" value="F:DNA binding"/>
    <property type="evidence" value="ECO:0007669"/>
    <property type="project" value="UniProtKB-KW"/>
</dbReference>
<accession>M1N1N0</accession>
<dbReference type="HOGENOM" id="CLU_039613_6_4_11"/>
<keyword evidence="3" id="KW-0238">DNA-binding</keyword>
<dbReference type="PANTHER" id="PTHR30346">
    <property type="entry name" value="TRANSCRIPTIONAL DUAL REGULATOR HCAR-RELATED"/>
    <property type="match status" value="1"/>
</dbReference>
<dbReference type="InterPro" id="IPR036390">
    <property type="entry name" value="WH_DNA-bd_sf"/>
</dbReference>
<dbReference type="Gene3D" id="3.40.190.10">
    <property type="entry name" value="Periplasmic binding protein-like II"/>
    <property type="match status" value="2"/>
</dbReference>
<dbReference type="Pfam" id="PF00126">
    <property type="entry name" value="HTH_1"/>
    <property type="match status" value="1"/>
</dbReference>
<keyword evidence="8" id="KW-1185">Reference proteome</keyword>
<keyword evidence="5" id="KW-0804">Transcription</keyword>